<proteinExistence type="predicted"/>
<dbReference type="PRINTS" id="PR00755">
    <property type="entry name" value="AFLATOXINBRP"/>
</dbReference>
<dbReference type="Pfam" id="PF00172">
    <property type="entry name" value="Zn_clus"/>
    <property type="match status" value="1"/>
</dbReference>
<comment type="caution">
    <text evidence="9">The sequence shown here is derived from an EMBL/GenBank/DDBJ whole genome shotgun (WGS) entry which is preliminary data.</text>
</comment>
<feature type="region of interest" description="Disordered" evidence="6">
    <location>
        <begin position="90"/>
        <end position="119"/>
    </location>
</feature>
<keyword evidence="5" id="KW-0539">Nucleus</keyword>
<dbReference type="InterPro" id="IPR007219">
    <property type="entry name" value="XnlR_reg_dom"/>
</dbReference>
<dbReference type="PROSITE" id="PS50048">
    <property type="entry name" value="ZN2_CY6_FUNGAL_2"/>
    <property type="match status" value="1"/>
</dbReference>
<reference evidence="9 10" key="1">
    <citation type="journal article" date="2023" name="IMA Fungus">
        <title>Comparative genomic study of the Penicillium genus elucidates a diverse pangenome and 15 lateral gene transfer events.</title>
        <authorList>
            <person name="Petersen C."/>
            <person name="Sorensen T."/>
            <person name="Nielsen M.R."/>
            <person name="Sondergaard T.E."/>
            <person name="Sorensen J.L."/>
            <person name="Fitzpatrick D.A."/>
            <person name="Frisvad J.C."/>
            <person name="Nielsen K.L."/>
        </authorList>
    </citation>
    <scope>NUCLEOTIDE SEQUENCE [LARGE SCALE GENOMIC DNA]</scope>
    <source>
        <strain evidence="9 10">IBT 3361</strain>
    </source>
</reference>
<dbReference type="SMART" id="SM00906">
    <property type="entry name" value="Fungal_trans"/>
    <property type="match status" value="1"/>
</dbReference>
<evidence type="ECO:0000256" key="5">
    <source>
        <dbReference type="ARBA" id="ARBA00023242"/>
    </source>
</evidence>
<feature type="domain" description="Zn(2)-C6 fungal-type" evidence="8">
    <location>
        <begin position="22"/>
        <end position="52"/>
    </location>
</feature>
<evidence type="ECO:0000256" key="4">
    <source>
        <dbReference type="ARBA" id="ARBA00023163"/>
    </source>
</evidence>
<sequence length="748" mass="84526">MLANPAVPATEQQPKRRRVTLACISCRARKSRCSGQRPKCSTCTELGLTCQYVSSGQTDQTVVVGKEHFQTIEERLHHLESLLDQGRASSKRSWSDVDTPDIDNQPALTPNLVSTSDGPLTGSIASDDPTDGMGHFVIAHEEHRAYFGPSSNIAFASELSRTLKRLSRSRGEFSPGSKQTTLRDFHIARVSRPSSPMSQSATWAPNNHQQDAATSSIFYLPPDQETSVLIDQYFGNTGLLFPYIHEDTFRESYAQLRQNSAGTRRTWLGVLNMVLAMATHTTTLPMGKVDKRQAQSEAFYARADGLCSQHVMNGASLEIGQLLVFLSICPGHELFDAIVRDIDRKTVQYLLLVSQYMQGTRSSIQTWATHGLAVKVALQLGLHSVEASRRFSPVEREVRKRTWFGCIVLDRSLSMTFGRPASIPGHYSRLELPAYFDLIETRERPAEARQRCRNSTDFFVATIRLYSIMGNAIDLLYDGNLGSEDKILNYELITRVLRMRHSLEEWIEQLPAHMRLIRAENCAAELGKDPTNDRFRTILTLRYHNLQVLIHRAVLLRLCDYQDQNILALQDIAWSTEQITIESATEIINIVRFVVEAGLVQQGLLGAWWFTLYYMFDAALILFTILLVKRFSSIKLYPPTTLDSIKEVFLSCIEPLRRLDEGNRTVDKCCRCLQALSEVWNSIETNNEESIAQDIPLLTQPRDYNYHHDNSVVGQEFADQSLSFLDFDLMANELFDVTDGLVPGWGVQ</sequence>
<evidence type="ECO:0000256" key="6">
    <source>
        <dbReference type="SAM" id="MobiDB-lite"/>
    </source>
</evidence>
<keyword evidence="1" id="KW-0479">Metal-binding</keyword>
<keyword evidence="10" id="KW-1185">Reference proteome</keyword>
<evidence type="ECO:0000313" key="10">
    <source>
        <dbReference type="Proteomes" id="UP001220256"/>
    </source>
</evidence>
<feature type="transmembrane region" description="Helical" evidence="7">
    <location>
        <begin position="607"/>
        <end position="628"/>
    </location>
</feature>
<evidence type="ECO:0000259" key="8">
    <source>
        <dbReference type="PROSITE" id="PS50048"/>
    </source>
</evidence>
<dbReference type="Proteomes" id="UP001220256">
    <property type="component" value="Unassembled WGS sequence"/>
</dbReference>
<dbReference type="InterPro" id="IPR036864">
    <property type="entry name" value="Zn2-C6_fun-type_DNA-bd_sf"/>
</dbReference>
<feature type="compositionally biased region" description="Polar residues" evidence="6">
    <location>
        <begin position="106"/>
        <end position="118"/>
    </location>
</feature>
<dbReference type="CDD" id="cd12148">
    <property type="entry name" value="fungal_TF_MHR"/>
    <property type="match status" value="1"/>
</dbReference>
<dbReference type="PROSITE" id="PS00463">
    <property type="entry name" value="ZN2_CY6_FUNGAL_1"/>
    <property type="match status" value="1"/>
</dbReference>
<dbReference type="SMART" id="SM00066">
    <property type="entry name" value="GAL4"/>
    <property type="match status" value="1"/>
</dbReference>
<dbReference type="EMBL" id="JAPVEB010000003">
    <property type="protein sequence ID" value="KAJ5270835.1"/>
    <property type="molecule type" value="Genomic_DNA"/>
</dbReference>
<gene>
    <name evidence="9" type="ORF">N7505_006593</name>
</gene>
<dbReference type="PANTHER" id="PTHR47424:SF3">
    <property type="entry name" value="REGULATORY PROTEIN GAL4"/>
    <property type="match status" value="1"/>
</dbReference>
<organism evidence="9 10">
    <name type="scientific">Penicillium chrysogenum</name>
    <name type="common">Penicillium notatum</name>
    <dbReference type="NCBI Taxonomy" id="5076"/>
    <lineage>
        <taxon>Eukaryota</taxon>
        <taxon>Fungi</taxon>
        <taxon>Dikarya</taxon>
        <taxon>Ascomycota</taxon>
        <taxon>Pezizomycotina</taxon>
        <taxon>Eurotiomycetes</taxon>
        <taxon>Eurotiomycetidae</taxon>
        <taxon>Eurotiales</taxon>
        <taxon>Aspergillaceae</taxon>
        <taxon>Penicillium</taxon>
        <taxon>Penicillium chrysogenum species complex</taxon>
    </lineage>
</organism>
<name>A0ABQ8WLE9_PENCH</name>
<protein>
    <recommendedName>
        <fullName evidence="8">Zn(2)-C6 fungal-type domain-containing protein</fullName>
    </recommendedName>
</protein>
<dbReference type="Pfam" id="PF04082">
    <property type="entry name" value="Fungal_trans"/>
    <property type="match status" value="1"/>
</dbReference>
<keyword evidence="2" id="KW-0805">Transcription regulation</keyword>
<dbReference type="Gene3D" id="4.10.240.10">
    <property type="entry name" value="Zn(2)-C6 fungal-type DNA-binding domain"/>
    <property type="match status" value="1"/>
</dbReference>
<keyword evidence="4" id="KW-0804">Transcription</keyword>
<keyword evidence="7" id="KW-0472">Membrane</keyword>
<accession>A0ABQ8WLE9</accession>
<evidence type="ECO:0000256" key="2">
    <source>
        <dbReference type="ARBA" id="ARBA00023015"/>
    </source>
</evidence>
<dbReference type="InterPro" id="IPR051127">
    <property type="entry name" value="Fungal_SecMet_Regulators"/>
</dbReference>
<evidence type="ECO:0000256" key="3">
    <source>
        <dbReference type="ARBA" id="ARBA00023125"/>
    </source>
</evidence>
<keyword evidence="7" id="KW-1133">Transmembrane helix</keyword>
<dbReference type="PANTHER" id="PTHR47424">
    <property type="entry name" value="REGULATORY PROTEIN GAL4"/>
    <property type="match status" value="1"/>
</dbReference>
<dbReference type="InterPro" id="IPR001138">
    <property type="entry name" value="Zn2Cys6_DnaBD"/>
</dbReference>
<evidence type="ECO:0000313" key="9">
    <source>
        <dbReference type="EMBL" id="KAJ5270835.1"/>
    </source>
</evidence>
<keyword evidence="7" id="KW-0812">Transmembrane</keyword>
<evidence type="ECO:0000256" key="1">
    <source>
        <dbReference type="ARBA" id="ARBA00022723"/>
    </source>
</evidence>
<dbReference type="SUPFAM" id="SSF57701">
    <property type="entry name" value="Zn2/Cys6 DNA-binding domain"/>
    <property type="match status" value="1"/>
</dbReference>
<dbReference type="CDD" id="cd00067">
    <property type="entry name" value="GAL4"/>
    <property type="match status" value="1"/>
</dbReference>
<evidence type="ECO:0000256" key="7">
    <source>
        <dbReference type="SAM" id="Phobius"/>
    </source>
</evidence>
<keyword evidence="3" id="KW-0238">DNA-binding</keyword>